<dbReference type="Proteomes" id="UP000294003">
    <property type="component" value="Unassembled WGS sequence"/>
</dbReference>
<dbReference type="EMBL" id="QJNS01000194">
    <property type="protein sequence ID" value="RYO83190.1"/>
    <property type="molecule type" value="Genomic_DNA"/>
</dbReference>
<name>A0ABY0H5Y1_9PEZI</name>
<organism evidence="2 3">
    <name type="scientific">Monosporascus cannonballus</name>
    <dbReference type="NCBI Taxonomy" id="155416"/>
    <lineage>
        <taxon>Eukaryota</taxon>
        <taxon>Fungi</taxon>
        <taxon>Dikarya</taxon>
        <taxon>Ascomycota</taxon>
        <taxon>Pezizomycotina</taxon>
        <taxon>Sordariomycetes</taxon>
        <taxon>Xylariomycetidae</taxon>
        <taxon>Xylariales</taxon>
        <taxon>Xylariales incertae sedis</taxon>
        <taxon>Monosporascus</taxon>
    </lineage>
</organism>
<keyword evidence="3" id="KW-1185">Reference proteome</keyword>
<evidence type="ECO:0000313" key="2">
    <source>
        <dbReference type="EMBL" id="RYO83190.1"/>
    </source>
</evidence>
<feature type="region of interest" description="Disordered" evidence="1">
    <location>
        <begin position="1"/>
        <end position="20"/>
    </location>
</feature>
<reference evidence="2 3" key="1">
    <citation type="submission" date="2018-06" db="EMBL/GenBank/DDBJ databases">
        <title>Complete Genomes of Monosporascus.</title>
        <authorList>
            <person name="Robinson A.J."/>
            <person name="Natvig D.O."/>
        </authorList>
    </citation>
    <scope>NUCLEOTIDE SEQUENCE [LARGE SCALE GENOMIC DNA]</scope>
    <source>
        <strain evidence="2 3">CBS 609.92</strain>
    </source>
</reference>
<feature type="region of interest" description="Disordered" evidence="1">
    <location>
        <begin position="61"/>
        <end position="88"/>
    </location>
</feature>
<evidence type="ECO:0000313" key="3">
    <source>
        <dbReference type="Proteomes" id="UP000294003"/>
    </source>
</evidence>
<accession>A0ABY0H5Y1</accession>
<evidence type="ECO:0000256" key="1">
    <source>
        <dbReference type="SAM" id="MobiDB-lite"/>
    </source>
</evidence>
<comment type="caution">
    <text evidence="2">The sequence shown here is derived from an EMBL/GenBank/DDBJ whole genome shotgun (WGS) entry which is preliminary data.</text>
</comment>
<gene>
    <name evidence="2" type="ORF">DL762_006235</name>
</gene>
<proteinExistence type="predicted"/>
<protein>
    <submittedName>
        <fullName evidence="2">Uncharacterized protein</fullName>
    </submittedName>
</protein>
<sequence length="350" mass="38632">MDALPINGALPRNSRRQPRGVKWYKARAEDIPGFVSGQFCYEDVVLTNRLSTCIEPQVPQHPNSIRDLRPSRPVHQAGVRTEQQGERVGRLRDRGECATGYGSVPGAQERLYGKAGATNGASYTLLANPPGFHIRRACYLAAAEPLDLARFFKPKTSTHSARGKENNGQKEVAFPPPGTTVLCCFNHPHPRLHKGFLPCLTEADPTRGEGRALGDYALKYGDIPPCPREEDATNNRRAHMRRLYLKCNSISNDGDPASPLRFTTHRRMVFVQTVLPIRQMLLCPRLGLQQQQFLNIGSSHDYNSGIMQEITMPSAYMYSQPGLGTFANHDLLRGAQYGAQAPGIAANVGS</sequence>